<keyword evidence="2" id="KW-0503">Monooxygenase</keyword>
<dbReference type="InterPro" id="IPR017972">
    <property type="entry name" value="Cyt_P450_CS"/>
</dbReference>
<keyword evidence="2" id="KW-0349">Heme</keyword>
<dbReference type="PANTHER" id="PTHR46696">
    <property type="entry name" value="P450, PUTATIVE (EUROFUNG)-RELATED"/>
    <property type="match status" value="1"/>
</dbReference>
<evidence type="ECO:0000313" key="4">
    <source>
        <dbReference type="Proteomes" id="UP001557465"/>
    </source>
</evidence>
<keyword evidence="4" id="KW-1185">Reference proteome</keyword>
<name>A0ABV3TM64_9RHOB</name>
<protein>
    <submittedName>
        <fullName evidence="3">Cytochrome P450</fullName>
    </submittedName>
</protein>
<keyword evidence="2" id="KW-0560">Oxidoreductase</keyword>
<dbReference type="EMBL" id="JBFRYC010000008">
    <property type="protein sequence ID" value="MEX1662663.1"/>
    <property type="molecule type" value="Genomic_DNA"/>
</dbReference>
<dbReference type="Pfam" id="PF00067">
    <property type="entry name" value="p450"/>
    <property type="match status" value="2"/>
</dbReference>
<sequence>MQTLTQSPLDAEFVQNPYPFYDRVRAAGPFVHWSHYKMPVTARAVVVGAALRDRRLGREIPAEHARPTPPHLEAFYALERHSMLELEAPHHTRLRRLVVRAFTSGRIAALAPDITALCHRLIDDMPDGGGDLLEYFAKPLPVIVIARLLGVPETDAPDLLAWSNAMVQMYQARRNDVLEAEATQAAQAFTDYLSALIETRRKAPGDDLLSGLIAVQEDGTHLSRDELIATVVLLLNAGHEATVHTIGNGVKTLLEQRDAPLLSEDRVDGTLEEILRFDPPLHLFTRWAYEDVSFQGEVIKAGTQIGLLLAGANRDPDTWDRPNAFNPTRPVKTNFSFGAGTHFCIGAPLARLEMRIALPILFARLPAMRLAQPPLYGDLYHFHGLEALNLRY</sequence>
<dbReference type="PANTHER" id="PTHR46696:SF1">
    <property type="entry name" value="CYTOCHROME P450 YJIB-RELATED"/>
    <property type="match status" value="1"/>
</dbReference>
<dbReference type="InterPro" id="IPR001128">
    <property type="entry name" value="Cyt_P450"/>
</dbReference>
<dbReference type="RefSeq" id="WP_368392372.1">
    <property type="nucleotide sequence ID" value="NZ_JBFRYC010000008.1"/>
</dbReference>
<keyword evidence="2" id="KW-0479">Metal-binding</keyword>
<evidence type="ECO:0000256" key="1">
    <source>
        <dbReference type="ARBA" id="ARBA00010617"/>
    </source>
</evidence>
<organism evidence="3 4">
    <name type="scientific">Thioclava arctica</name>
    <dbReference type="NCBI Taxonomy" id="3238301"/>
    <lineage>
        <taxon>Bacteria</taxon>
        <taxon>Pseudomonadati</taxon>
        <taxon>Pseudomonadota</taxon>
        <taxon>Alphaproteobacteria</taxon>
        <taxon>Rhodobacterales</taxon>
        <taxon>Paracoccaceae</taxon>
        <taxon>Thioclava</taxon>
    </lineage>
</organism>
<gene>
    <name evidence="3" type="ORF">AB4874_13540</name>
</gene>
<dbReference type="PRINTS" id="PR00359">
    <property type="entry name" value="BP450"/>
</dbReference>
<evidence type="ECO:0000313" key="3">
    <source>
        <dbReference type="EMBL" id="MEX1662663.1"/>
    </source>
</evidence>
<dbReference type="InterPro" id="IPR036396">
    <property type="entry name" value="Cyt_P450_sf"/>
</dbReference>
<evidence type="ECO:0000256" key="2">
    <source>
        <dbReference type="RuleBase" id="RU000461"/>
    </source>
</evidence>
<dbReference type="InterPro" id="IPR002397">
    <property type="entry name" value="Cyt_P450_B"/>
</dbReference>
<reference evidence="3 4" key="1">
    <citation type="journal article" date="2011" name="Int. J. Syst. Evol. Microbiol.">
        <title>Zhongshania antarctica gen. nov., sp. nov. and Zhongshania guokunii sp. nov., gammaproteobacteria respectively isolated from coastal attached (fast) ice and surface seawater of the Antarctic.</title>
        <authorList>
            <person name="Li H.J."/>
            <person name="Zhang X.Y."/>
            <person name="Chen C.X."/>
            <person name="Zhang Y.J."/>
            <person name="Gao Z.M."/>
            <person name="Yu Y."/>
            <person name="Chen X.L."/>
            <person name="Chen B."/>
            <person name="Zhang Y.Z."/>
        </authorList>
    </citation>
    <scope>NUCLEOTIDE SEQUENCE [LARGE SCALE GENOMIC DNA]</scope>
    <source>
        <strain evidence="3 4">15-R06ZXC-3</strain>
    </source>
</reference>
<accession>A0ABV3TM64</accession>
<comment type="caution">
    <text evidence="3">The sequence shown here is derived from an EMBL/GenBank/DDBJ whole genome shotgun (WGS) entry which is preliminary data.</text>
</comment>
<dbReference type="PROSITE" id="PS00086">
    <property type="entry name" value="CYTOCHROME_P450"/>
    <property type="match status" value="1"/>
</dbReference>
<keyword evidence="2" id="KW-0408">Iron</keyword>
<dbReference type="Proteomes" id="UP001557465">
    <property type="component" value="Unassembled WGS sequence"/>
</dbReference>
<comment type="similarity">
    <text evidence="1 2">Belongs to the cytochrome P450 family.</text>
</comment>
<dbReference type="Gene3D" id="1.10.630.10">
    <property type="entry name" value="Cytochrome P450"/>
    <property type="match status" value="1"/>
</dbReference>
<dbReference type="SUPFAM" id="SSF48264">
    <property type="entry name" value="Cytochrome P450"/>
    <property type="match status" value="1"/>
</dbReference>
<dbReference type="PRINTS" id="PR00385">
    <property type="entry name" value="P450"/>
</dbReference>
<dbReference type="CDD" id="cd20625">
    <property type="entry name" value="CYP164-like"/>
    <property type="match status" value="1"/>
</dbReference>
<proteinExistence type="inferred from homology"/>